<organism evidence="2 3">
    <name type="scientific">Stephania yunnanensis</name>
    <dbReference type="NCBI Taxonomy" id="152371"/>
    <lineage>
        <taxon>Eukaryota</taxon>
        <taxon>Viridiplantae</taxon>
        <taxon>Streptophyta</taxon>
        <taxon>Embryophyta</taxon>
        <taxon>Tracheophyta</taxon>
        <taxon>Spermatophyta</taxon>
        <taxon>Magnoliopsida</taxon>
        <taxon>Ranunculales</taxon>
        <taxon>Menispermaceae</taxon>
        <taxon>Menispermoideae</taxon>
        <taxon>Cissampelideae</taxon>
        <taxon>Stephania</taxon>
    </lineage>
</organism>
<comment type="caution">
    <text evidence="2">The sequence shown here is derived from an EMBL/GenBank/DDBJ whole genome shotgun (WGS) entry which is preliminary data.</text>
</comment>
<reference evidence="2 3" key="1">
    <citation type="submission" date="2024-01" db="EMBL/GenBank/DDBJ databases">
        <title>Genome assemblies of Stephania.</title>
        <authorList>
            <person name="Yang L."/>
        </authorList>
    </citation>
    <scope>NUCLEOTIDE SEQUENCE [LARGE SCALE GENOMIC DNA]</scope>
    <source>
        <strain evidence="2">YNDBR</strain>
        <tissue evidence="2">Leaf</tissue>
    </source>
</reference>
<feature type="region of interest" description="Disordered" evidence="1">
    <location>
        <begin position="1"/>
        <end position="45"/>
    </location>
</feature>
<feature type="compositionally biased region" description="Acidic residues" evidence="1">
    <location>
        <begin position="81"/>
        <end position="93"/>
    </location>
</feature>
<dbReference type="InterPro" id="IPR046341">
    <property type="entry name" value="SET_dom_sf"/>
</dbReference>
<evidence type="ECO:0008006" key="4">
    <source>
        <dbReference type="Google" id="ProtNLM"/>
    </source>
</evidence>
<sequence length="247" mass="26401">MGEQVGGRAQTTSFRKENELRRGMEASQTGCELKEGSGKDDSTFLPGQQLAICMSQANAVEPSSFDAIESGGGEQGKCDENGDSNGEEEEGGEGDEKGNGSEGTSGSGKQDSEEVVEVRPSAKARCKAKSGPSDKMAVDDMSKPYGGGPINQEISTSFNNHVAAAIWNKKVVAEKQINQNDSITLNYGCLSNDFFLLDYGFVITSNPFDRIKLKYDGGFLYLCKHGHGISSPTSLRLPHGSGRSWHS</sequence>
<feature type="region of interest" description="Disordered" evidence="1">
    <location>
        <begin position="63"/>
        <end position="144"/>
    </location>
</feature>
<evidence type="ECO:0000256" key="1">
    <source>
        <dbReference type="SAM" id="MobiDB-lite"/>
    </source>
</evidence>
<gene>
    <name evidence="2" type="ORF">Syun_009519</name>
</gene>
<protein>
    <recommendedName>
        <fullName evidence="4">SET domain-containing protein</fullName>
    </recommendedName>
</protein>
<dbReference type="AlphaFoldDB" id="A0AAP0PQY0"/>
<accession>A0AAP0PQY0</accession>
<dbReference type="EMBL" id="JBBNAF010000004">
    <property type="protein sequence ID" value="KAK9151210.1"/>
    <property type="molecule type" value="Genomic_DNA"/>
</dbReference>
<feature type="compositionally biased region" description="Basic and acidic residues" evidence="1">
    <location>
        <begin position="32"/>
        <end position="42"/>
    </location>
</feature>
<keyword evidence="3" id="KW-1185">Reference proteome</keyword>
<name>A0AAP0PQY0_9MAGN</name>
<evidence type="ECO:0000313" key="3">
    <source>
        <dbReference type="Proteomes" id="UP001420932"/>
    </source>
</evidence>
<dbReference type="SUPFAM" id="SSF82199">
    <property type="entry name" value="SET domain"/>
    <property type="match status" value="1"/>
</dbReference>
<dbReference type="Gene3D" id="3.90.1410.10">
    <property type="entry name" value="set domain protein methyltransferase, domain 1"/>
    <property type="match status" value="1"/>
</dbReference>
<dbReference type="Proteomes" id="UP001420932">
    <property type="component" value="Unassembled WGS sequence"/>
</dbReference>
<evidence type="ECO:0000313" key="2">
    <source>
        <dbReference type="EMBL" id="KAK9151210.1"/>
    </source>
</evidence>
<proteinExistence type="predicted"/>
<feature type="compositionally biased region" description="Basic and acidic residues" evidence="1">
    <location>
        <begin position="14"/>
        <end position="24"/>
    </location>
</feature>